<gene>
    <name evidence="1" type="ORF">UFOPK3519_00291</name>
</gene>
<dbReference type="PANTHER" id="PTHR12993">
    <property type="entry name" value="N-ACETYLGLUCOSAMINYL-PHOSPHATIDYLINOSITOL DE-N-ACETYLASE-RELATED"/>
    <property type="match status" value="1"/>
</dbReference>
<dbReference type="InterPro" id="IPR024078">
    <property type="entry name" value="LmbE-like_dom_sf"/>
</dbReference>
<organism evidence="1">
    <name type="scientific">freshwater metagenome</name>
    <dbReference type="NCBI Taxonomy" id="449393"/>
    <lineage>
        <taxon>unclassified sequences</taxon>
        <taxon>metagenomes</taxon>
        <taxon>ecological metagenomes</taxon>
    </lineage>
</organism>
<proteinExistence type="predicted"/>
<reference evidence="1" key="1">
    <citation type="submission" date="2020-05" db="EMBL/GenBank/DDBJ databases">
        <authorList>
            <person name="Chiriac C."/>
            <person name="Salcher M."/>
            <person name="Ghai R."/>
            <person name="Kavagutti S V."/>
        </authorList>
    </citation>
    <scope>NUCLEOTIDE SEQUENCE</scope>
</reference>
<dbReference type="Pfam" id="PF02585">
    <property type="entry name" value="PIG-L"/>
    <property type="match status" value="1"/>
</dbReference>
<dbReference type="EMBL" id="CAFBMG010000012">
    <property type="protein sequence ID" value="CAB4891306.1"/>
    <property type="molecule type" value="Genomic_DNA"/>
</dbReference>
<evidence type="ECO:0000313" key="1">
    <source>
        <dbReference type="EMBL" id="CAB4891306.1"/>
    </source>
</evidence>
<dbReference type="AlphaFoldDB" id="A0A6J7F6M2"/>
<sequence>MDDLRKANEPDLSQISVNLATPKSALVIVAHPDDAEFQCGATLAKWARAGCIVHHLVLTDGSKGTWDRGMDQSELVQLRKVEQRKAATILGGTGVVFLGQIDGELESNRATRAQVAAVIRRVKPEVVLGHDPWKRYRLHPDHAAAGRLCVEGIVAARDPFFHPEQLVDGITPHRPEALLLFEPDQPNHAESVSHQDLQTQIDALLAHESQVETTHLYKSTAADPIEQFRIQQREQLERTGRWASVPLAQQFHLLTEQL</sequence>
<dbReference type="SUPFAM" id="SSF102588">
    <property type="entry name" value="LmbE-like"/>
    <property type="match status" value="1"/>
</dbReference>
<dbReference type="GO" id="GO:0016811">
    <property type="term" value="F:hydrolase activity, acting on carbon-nitrogen (but not peptide) bonds, in linear amides"/>
    <property type="evidence" value="ECO:0007669"/>
    <property type="project" value="TreeGrafter"/>
</dbReference>
<accession>A0A6J7F6M2</accession>
<name>A0A6J7F6M2_9ZZZZ</name>
<dbReference type="InterPro" id="IPR003737">
    <property type="entry name" value="GlcNAc_PI_deacetylase-related"/>
</dbReference>
<dbReference type="Gene3D" id="3.40.50.10320">
    <property type="entry name" value="LmbE-like"/>
    <property type="match status" value="1"/>
</dbReference>
<dbReference type="PANTHER" id="PTHR12993:SF11">
    <property type="entry name" value="N-ACETYLGLUCOSAMINYL-PHOSPHATIDYLINOSITOL DE-N-ACETYLASE"/>
    <property type="match status" value="1"/>
</dbReference>
<protein>
    <submittedName>
        <fullName evidence="1">Unannotated protein</fullName>
    </submittedName>
</protein>